<proteinExistence type="predicted"/>
<organism evidence="5 6">
    <name type="scientific">Zymoseptoria tritici ST99CH_1A5</name>
    <dbReference type="NCBI Taxonomy" id="1276529"/>
    <lineage>
        <taxon>Eukaryota</taxon>
        <taxon>Fungi</taxon>
        <taxon>Dikarya</taxon>
        <taxon>Ascomycota</taxon>
        <taxon>Pezizomycotina</taxon>
        <taxon>Dothideomycetes</taxon>
        <taxon>Dothideomycetidae</taxon>
        <taxon>Mycosphaerellales</taxon>
        <taxon>Mycosphaerellaceae</taxon>
        <taxon>Zymoseptoria</taxon>
    </lineage>
</organism>
<dbReference type="PANTHER" id="PTHR22746:SF10">
    <property type="entry name" value="GUANINE NUCLEOTIDE EXCHANGE FACTOR SUBUNIT RIC1"/>
    <property type="match status" value="1"/>
</dbReference>
<dbReference type="GO" id="GO:0034066">
    <property type="term" value="C:Ric1-Rgp1 guanyl-nucleotide exchange factor complex"/>
    <property type="evidence" value="ECO:0007669"/>
    <property type="project" value="InterPro"/>
</dbReference>
<evidence type="ECO:0000313" key="6">
    <source>
        <dbReference type="Proteomes" id="UP000215453"/>
    </source>
</evidence>
<dbReference type="AlphaFoldDB" id="A0A1Y6LCI2"/>
<dbReference type="Gene3D" id="2.130.10.10">
    <property type="entry name" value="YVTN repeat-like/Quinoprotein amine dehydrogenase"/>
    <property type="match status" value="1"/>
</dbReference>
<dbReference type="InterPro" id="IPR036322">
    <property type="entry name" value="WD40_repeat_dom_sf"/>
</dbReference>
<feature type="domain" description="RIC1 C-terminal alpha solenoid region" evidence="4">
    <location>
        <begin position="930"/>
        <end position="1101"/>
    </location>
</feature>
<dbReference type="InterPro" id="IPR040096">
    <property type="entry name" value="Ric1"/>
</dbReference>
<reference evidence="5 6" key="1">
    <citation type="submission" date="2016-10" db="EMBL/GenBank/DDBJ databases">
        <authorList>
            <person name="Varghese N."/>
        </authorList>
    </citation>
    <scope>NUCLEOTIDE SEQUENCE [LARGE SCALE GENOMIC DNA]</scope>
</reference>
<dbReference type="GO" id="GO:0005829">
    <property type="term" value="C:cytosol"/>
    <property type="evidence" value="ECO:0007669"/>
    <property type="project" value="TreeGrafter"/>
</dbReference>
<feature type="region of interest" description="Disordered" evidence="3">
    <location>
        <begin position="103"/>
        <end position="153"/>
    </location>
</feature>
<dbReference type="Proteomes" id="UP000215453">
    <property type="component" value="Chromosome 1"/>
</dbReference>
<feature type="region of interest" description="Disordered" evidence="3">
    <location>
        <begin position="1"/>
        <end position="27"/>
    </location>
</feature>
<dbReference type="EMBL" id="LT882676">
    <property type="protein sequence ID" value="SMY20251.1"/>
    <property type="molecule type" value="Genomic_DNA"/>
</dbReference>
<feature type="compositionally biased region" description="Polar residues" evidence="3">
    <location>
        <begin position="1132"/>
        <end position="1149"/>
    </location>
</feature>
<evidence type="ECO:0000313" key="5">
    <source>
        <dbReference type="EMBL" id="SMY20251.1"/>
    </source>
</evidence>
<dbReference type="InterPro" id="IPR015943">
    <property type="entry name" value="WD40/YVTN_repeat-like_dom_sf"/>
</dbReference>
<evidence type="ECO:0000259" key="4">
    <source>
        <dbReference type="Pfam" id="PF07064"/>
    </source>
</evidence>
<dbReference type="GO" id="GO:0042147">
    <property type="term" value="P:retrograde transport, endosome to Golgi"/>
    <property type="evidence" value="ECO:0007669"/>
    <property type="project" value="TreeGrafter"/>
</dbReference>
<dbReference type="GO" id="GO:0000139">
    <property type="term" value="C:Golgi membrane"/>
    <property type="evidence" value="ECO:0007669"/>
    <property type="project" value="TreeGrafter"/>
</dbReference>
<evidence type="ECO:0000256" key="2">
    <source>
        <dbReference type="ARBA" id="ARBA00023136"/>
    </source>
</evidence>
<dbReference type="Pfam" id="PF07064">
    <property type="entry name" value="RIC1"/>
    <property type="match status" value="1"/>
</dbReference>
<evidence type="ECO:0000256" key="3">
    <source>
        <dbReference type="SAM" id="MobiDB-lite"/>
    </source>
</evidence>
<keyword evidence="2" id="KW-0472">Membrane</keyword>
<evidence type="ECO:0000256" key="1">
    <source>
        <dbReference type="ARBA" id="ARBA00004370"/>
    </source>
</evidence>
<protein>
    <recommendedName>
        <fullName evidence="4">RIC1 C-terminal alpha solenoid region domain-containing protein</fullName>
    </recommendedName>
</protein>
<comment type="subcellular location">
    <subcellularLocation>
        <location evidence="1">Membrane</location>
    </subcellularLocation>
</comment>
<name>A0A1Y6LCI2_ZYMTR</name>
<feature type="region of interest" description="Disordered" evidence="3">
    <location>
        <begin position="1127"/>
        <end position="1149"/>
    </location>
</feature>
<dbReference type="GO" id="GO:0006886">
    <property type="term" value="P:intracellular protein transport"/>
    <property type="evidence" value="ECO:0007669"/>
    <property type="project" value="InterPro"/>
</dbReference>
<gene>
    <name evidence="5" type="ORF">ZT1A5_G1686</name>
</gene>
<dbReference type="InterPro" id="IPR009771">
    <property type="entry name" value="RIC1_C"/>
</dbReference>
<accession>A0A1Y6LCI2</accession>
<dbReference type="SUPFAM" id="SSF50978">
    <property type="entry name" value="WD40 repeat-like"/>
    <property type="match status" value="1"/>
</dbReference>
<sequence>MFTRLGTASGAQTRYGPSASSSQDRRLPGLDSTIINCFNLNSFTFTAAFQRRSGTDGFGSLTKDDEGAKCATYSFFDPAMYWPIGAPNVYALSKHAFPGTIVTQSEDGLDDDDDVSASPIQPKDDGQNDTAELKANGTNASDHNVKDGKTKHMSARGVVDAKRGEHEILDIKISRGGSVFVTITRSSLTVWQTKPTVALATVTRSPQSMQTYGPNTALLLRPDALIIVLQTSLGYLITYSLATDPSARVYQTVLPESSRHARKASADGYSNLRKPSVTASGFAPAEGDGIREVNVRFRMVIRIDAGISRAIALDDELIVATQQPAALQCIKWVADNGSSQTSTELVSRIPWIGRKACVMEMLHDRPMSLSTWITDDGRAFVVQRRSEAKADPENPKALFQGFCFREPETDEGAAKKVAINARFSLIAIGCANGQIDAYVVKDYFGNVPLSHKIDLHIASTTTGQLTCLAWSPDGYCLFAGYEHGWATWTVYGKLCASSFSADQAQLQANDEQWLRGIQGALWLGGGCELALLPRADNRIWTLDMARNATAGCFTPANISRGLLHSSDSVMVYKGHDVADVTSLPSDMPMWQTVQIPAHYLVHQWPIKAAVVSPDGKYIAVAGRRGLAHYSVSSGRWRTFDDTQLEQEFVVRGGMCWHHHVLIASVEASNRYEIRLYSREKSLDFNNIQHTEKLPAPAISTTMSGTDSLLVYTYDNTLLHYIVVMTASASKLVQVGQIGFHGIIRAPPRVRSISWILPEDQLEHGDPSQDVATAAVLFLVDGKLVLLQPSTNEQGELKYDMRVIAQNVEYYTLLRDHPVIAASLQNEDPSTPHINGLSISGHLGHSLRDSLWYFDGSGFNVWSDVHDVLASAPSELGRDLPPVVTVPLDFAPLSTVVGKGIILGVEADLVQRRDVNFSYFRHAPRTQLFLPQLLRHHLTEYNSPAALHLSSSYEHLPYFSHALEVTLHDVLDAEVDNPPSPPETALLPTVLSFLSSFDSYLDVVVNCTRKTELRSWQTLFSYLPPVLELFEQSLALNKLNTAAGYLLVLHAFEQESFQIHEFAQLLRLAGYEQDWELCKELSRFLVGIDGSGGILRSTIAAAGFKGTPNGVSEHVGDIRRPSVVTGLNGRVASPTSRAPSNRASQGNDYFSLSERITYDHGEESYLATPEDRD</sequence>
<dbReference type="Pfam" id="PF25440">
    <property type="entry name" value="Beta-prop_RIC1_2nd"/>
    <property type="match status" value="1"/>
</dbReference>
<dbReference type="PANTHER" id="PTHR22746">
    <property type="entry name" value="RAB6A-GEF COMPLEX PARTNER PROTEIN 1"/>
    <property type="match status" value="1"/>
</dbReference>